<dbReference type="Pfam" id="PF19746">
    <property type="entry name" value="DUF6233"/>
    <property type="match status" value="1"/>
</dbReference>
<sequence>MNDLPPDLPRLTVLETYLDLQLRAVRRSIAELQHPPVSPAAEAWTLERIRTDPQRPLGRLHRSTCHLSSGPTLNRMEARLALREPGIEPCTGCLPEEGLRE</sequence>
<evidence type="ECO:0000313" key="1">
    <source>
        <dbReference type="EMBL" id="PAU46157.1"/>
    </source>
</evidence>
<dbReference type="InterPro" id="IPR046200">
    <property type="entry name" value="DUF6233"/>
</dbReference>
<organism evidence="1 2">
    <name type="scientific">Streptomyces albireticuli</name>
    <dbReference type="NCBI Taxonomy" id="1940"/>
    <lineage>
        <taxon>Bacteria</taxon>
        <taxon>Bacillati</taxon>
        <taxon>Actinomycetota</taxon>
        <taxon>Actinomycetes</taxon>
        <taxon>Kitasatosporales</taxon>
        <taxon>Streptomycetaceae</taxon>
        <taxon>Streptomyces</taxon>
    </lineage>
</organism>
<accession>A0A2A2D3X4</accession>
<protein>
    <submittedName>
        <fullName evidence="1">Uncharacterized protein</fullName>
    </submittedName>
</protein>
<comment type="caution">
    <text evidence="1">The sequence shown here is derived from an EMBL/GenBank/DDBJ whole genome shotgun (WGS) entry which is preliminary data.</text>
</comment>
<dbReference type="RefSeq" id="WP_095583319.1">
    <property type="nucleotide sequence ID" value="NZ_JAJQQS010000026.1"/>
</dbReference>
<name>A0A2A2D3X4_9ACTN</name>
<gene>
    <name evidence="1" type="ORF">CK936_25510</name>
</gene>
<reference evidence="1 2" key="1">
    <citation type="submission" date="2017-08" db="EMBL/GenBank/DDBJ databases">
        <title>Genome sequence of Streptomyces albireticuli NRRL B-1670.</title>
        <authorList>
            <person name="Graham D.E."/>
            <person name="Mahan K.M."/>
            <person name="Klingeman D.M."/>
            <person name="Hettich R.L."/>
            <person name="Parry R.J."/>
            <person name="Spain J.C."/>
        </authorList>
    </citation>
    <scope>NUCLEOTIDE SEQUENCE [LARGE SCALE GENOMIC DNA]</scope>
    <source>
        <strain evidence="1 2">NRRL B-1670</strain>
    </source>
</reference>
<dbReference type="EMBL" id="NSJV01000486">
    <property type="protein sequence ID" value="PAU46157.1"/>
    <property type="molecule type" value="Genomic_DNA"/>
</dbReference>
<keyword evidence="2" id="KW-1185">Reference proteome</keyword>
<proteinExistence type="predicted"/>
<dbReference type="AlphaFoldDB" id="A0A2A2D3X4"/>
<evidence type="ECO:0000313" key="2">
    <source>
        <dbReference type="Proteomes" id="UP000218944"/>
    </source>
</evidence>
<dbReference type="Proteomes" id="UP000218944">
    <property type="component" value="Unassembled WGS sequence"/>
</dbReference>